<name>A0A1M6SLI3_9FLAO</name>
<keyword evidence="1" id="KW-0812">Transmembrane</keyword>
<dbReference type="RefSeq" id="WP_073290956.1">
    <property type="nucleotide sequence ID" value="NZ_FRAV01000004.1"/>
</dbReference>
<protein>
    <recommendedName>
        <fullName evidence="4">DUF4280 domain-containing protein</fullName>
    </recommendedName>
</protein>
<feature type="transmembrane region" description="Helical" evidence="1">
    <location>
        <begin position="64"/>
        <end position="81"/>
    </location>
</feature>
<keyword evidence="1" id="KW-1133">Transmembrane helix</keyword>
<feature type="transmembrane region" description="Helical" evidence="1">
    <location>
        <begin position="87"/>
        <end position="107"/>
    </location>
</feature>
<feature type="transmembrane region" description="Helical" evidence="1">
    <location>
        <begin position="200"/>
        <end position="222"/>
    </location>
</feature>
<keyword evidence="3" id="KW-1185">Reference proteome</keyword>
<dbReference type="OrthoDB" id="742917at2"/>
<evidence type="ECO:0008006" key="4">
    <source>
        <dbReference type="Google" id="ProtNLM"/>
    </source>
</evidence>
<dbReference type="STRING" id="1302687.SAMN05444267_100461"/>
<evidence type="ECO:0000256" key="1">
    <source>
        <dbReference type="SAM" id="Phobius"/>
    </source>
</evidence>
<proteinExistence type="predicted"/>
<dbReference type="Proteomes" id="UP000184364">
    <property type="component" value="Unassembled WGS sequence"/>
</dbReference>
<sequence length="422" mass="46377">MSKAYIPQNTWVVCTFQENTGPQKLIATKYERKQFSILYKGDEKLIFLTIGDRNIKDKFICKKPMNIAMAIGGLIVGILLASNPLGWIVTGILCATILIASATIAIVTHDCTAPLKSGKWINEKSNVTFDKQKAITEASMLTCDSGGILQPIISYDVAVQAAKAIAFENMKETAVTTVAAIATGFFMGKGGGFLKAMKGVFTKSGFLFTVGGMGATYAMTLYQSKIMRDNEGYANNDIYQRMNKADEKDFTDPNTVAKETGETTKNTVLSGAPPSVKDLANVVQLYKTGKIIIEDKALKAQFDQLSKMNKVQLRNSPRARALIKSIQQKRPDVFNEIKRSPNSKPIRLRPQMRDNAISHLNDEIKKNKWSPNNENSLLTKGASIVLFFVPLIGGYFSENARRKLAENAVNDDTSSISVRASS</sequence>
<evidence type="ECO:0000313" key="3">
    <source>
        <dbReference type="Proteomes" id="UP000184364"/>
    </source>
</evidence>
<dbReference type="AlphaFoldDB" id="A0A1M6SLI3"/>
<organism evidence="2 3">
    <name type="scientific">Chryseobacterium polytrichastri</name>
    <dbReference type="NCBI Taxonomy" id="1302687"/>
    <lineage>
        <taxon>Bacteria</taxon>
        <taxon>Pseudomonadati</taxon>
        <taxon>Bacteroidota</taxon>
        <taxon>Flavobacteriia</taxon>
        <taxon>Flavobacteriales</taxon>
        <taxon>Weeksellaceae</taxon>
        <taxon>Chryseobacterium group</taxon>
        <taxon>Chryseobacterium</taxon>
    </lineage>
</organism>
<reference evidence="3" key="1">
    <citation type="submission" date="2016-11" db="EMBL/GenBank/DDBJ databases">
        <authorList>
            <person name="Varghese N."/>
            <person name="Submissions S."/>
        </authorList>
    </citation>
    <scope>NUCLEOTIDE SEQUENCE [LARGE SCALE GENOMIC DNA]</scope>
    <source>
        <strain evidence="3">DSM 26899</strain>
    </source>
</reference>
<keyword evidence="1" id="KW-0472">Membrane</keyword>
<accession>A0A1M6SLI3</accession>
<dbReference type="EMBL" id="FRAV01000004">
    <property type="protein sequence ID" value="SHK45644.1"/>
    <property type="molecule type" value="Genomic_DNA"/>
</dbReference>
<gene>
    <name evidence="2" type="ORF">SAMN05444267_100461</name>
</gene>
<evidence type="ECO:0000313" key="2">
    <source>
        <dbReference type="EMBL" id="SHK45644.1"/>
    </source>
</evidence>